<name>A0AAV7TLQ3_PLEWA</name>
<organism evidence="1 2">
    <name type="scientific">Pleurodeles waltl</name>
    <name type="common">Iberian ribbed newt</name>
    <dbReference type="NCBI Taxonomy" id="8319"/>
    <lineage>
        <taxon>Eukaryota</taxon>
        <taxon>Metazoa</taxon>
        <taxon>Chordata</taxon>
        <taxon>Craniata</taxon>
        <taxon>Vertebrata</taxon>
        <taxon>Euteleostomi</taxon>
        <taxon>Amphibia</taxon>
        <taxon>Batrachia</taxon>
        <taxon>Caudata</taxon>
        <taxon>Salamandroidea</taxon>
        <taxon>Salamandridae</taxon>
        <taxon>Pleurodelinae</taxon>
        <taxon>Pleurodeles</taxon>
    </lineage>
</organism>
<proteinExistence type="predicted"/>
<sequence>MGGSLNHQTDNPGGNWTNWLLRKESPGKATSAPCLRCRFLAVFFSKTGQDPRQGATRLCLQQSGKTAKETLGEAPALMQLGTPGSASLATLPDFTFSSGASAFLQQARLQLLLRAGFRYEFQR</sequence>
<evidence type="ECO:0000313" key="2">
    <source>
        <dbReference type="Proteomes" id="UP001066276"/>
    </source>
</evidence>
<gene>
    <name evidence="1" type="ORF">NDU88_001913</name>
</gene>
<accession>A0AAV7TLQ3</accession>
<dbReference type="Proteomes" id="UP001066276">
    <property type="component" value="Chromosome 3_2"/>
</dbReference>
<dbReference type="EMBL" id="JANPWB010000006">
    <property type="protein sequence ID" value="KAJ1176642.1"/>
    <property type="molecule type" value="Genomic_DNA"/>
</dbReference>
<reference evidence="1" key="1">
    <citation type="journal article" date="2022" name="bioRxiv">
        <title>Sequencing and chromosome-scale assembly of the giantPleurodeles waltlgenome.</title>
        <authorList>
            <person name="Brown T."/>
            <person name="Elewa A."/>
            <person name="Iarovenko S."/>
            <person name="Subramanian E."/>
            <person name="Araus A.J."/>
            <person name="Petzold A."/>
            <person name="Susuki M."/>
            <person name="Suzuki K.-i.T."/>
            <person name="Hayashi T."/>
            <person name="Toyoda A."/>
            <person name="Oliveira C."/>
            <person name="Osipova E."/>
            <person name="Leigh N.D."/>
            <person name="Simon A."/>
            <person name="Yun M.H."/>
        </authorList>
    </citation>
    <scope>NUCLEOTIDE SEQUENCE</scope>
    <source>
        <strain evidence="1">20211129_DDA</strain>
        <tissue evidence="1">Liver</tissue>
    </source>
</reference>
<protein>
    <submittedName>
        <fullName evidence="1">Uncharacterized protein</fullName>
    </submittedName>
</protein>
<dbReference type="AlphaFoldDB" id="A0AAV7TLQ3"/>
<evidence type="ECO:0000313" key="1">
    <source>
        <dbReference type="EMBL" id="KAJ1176642.1"/>
    </source>
</evidence>
<comment type="caution">
    <text evidence="1">The sequence shown here is derived from an EMBL/GenBank/DDBJ whole genome shotgun (WGS) entry which is preliminary data.</text>
</comment>
<keyword evidence="2" id="KW-1185">Reference proteome</keyword>